<comment type="caution">
    <text evidence="7">The sequence shown here is derived from an EMBL/GenBank/DDBJ whole genome shotgun (WGS) entry which is preliminary data.</text>
</comment>
<feature type="transmembrane region" description="Helical" evidence="5">
    <location>
        <begin position="93"/>
        <end position="113"/>
    </location>
</feature>
<comment type="subcellular location">
    <subcellularLocation>
        <location evidence="1">Membrane</location>
        <topology evidence="1">Multi-pass membrane protein</topology>
    </subcellularLocation>
</comment>
<dbReference type="Gene3D" id="1.10.3730.20">
    <property type="match status" value="1"/>
</dbReference>
<dbReference type="Pfam" id="PF00892">
    <property type="entry name" value="EamA"/>
    <property type="match status" value="2"/>
</dbReference>
<sequence>MPASTAVASPPACHALPAPPVLRRRGAAVGSPPALLLGGAILLWGANWPVMKLGLGHVSPLWFSALRFATGAACLFAWQAARGAIRRPRGADLPVIASIGLLQMMLFTALGAVAMTHLPAGRSAILSYTTPIWVVPVAVLVFGERISRTQWAGIGLAALGVLTLFSPHAIDWRDGAVLGAHAMLLAASAAWAACILHLRYGRSAASAVELAPWQMLLAAAVLLPLALAVEGPFTGDGTATFWACLIFVGPLATAFGFCAVNAASRRVPASRMSTLMLAVPVTGLAIAAATLHEAPGPDLILGALAIVLGIAASAVPARLTLPNRTKARI</sequence>
<feature type="transmembrane region" description="Helical" evidence="5">
    <location>
        <begin position="62"/>
        <end position="81"/>
    </location>
</feature>
<feature type="domain" description="EamA" evidence="6">
    <location>
        <begin position="182"/>
        <end position="311"/>
    </location>
</feature>
<feature type="transmembrane region" description="Helical" evidence="5">
    <location>
        <begin position="210"/>
        <end position="227"/>
    </location>
</feature>
<evidence type="ECO:0000256" key="5">
    <source>
        <dbReference type="SAM" id="Phobius"/>
    </source>
</evidence>
<evidence type="ECO:0000256" key="3">
    <source>
        <dbReference type="ARBA" id="ARBA00022989"/>
    </source>
</evidence>
<feature type="transmembrane region" description="Helical" evidence="5">
    <location>
        <begin position="239"/>
        <end position="263"/>
    </location>
</feature>
<dbReference type="InterPro" id="IPR000620">
    <property type="entry name" value="EamA_dom"/>
</dbReference>
<evidence type="ECO:0000256" key="4">
    <source>
        <dbReference type="ARBA" id="ARBA00023136"/>
    </source>
</evidence>
<dbReference type="EMBL" id="JBELQE010000017">
    <property type="protein sequence ID" value="MER2248689.1"/>
    <property type="molecule type" value="Genomic_DNA"/>
</dbReference>
<keyword evidence="3 5" id="KW-1133">Transmembrane helix</keyword>
<feature type="transmembrane region" description="Helical" evidence="5">
    <location>
        <begin position="176"/>
        <end position="198"/>
    </location>
</feature>
<proteinExistence type="predicted"/>
<evidence type="ECO:0000256" key="2">
    <source>
        <dbReference type="ARBA" id="ARBA00022692"/>
    </source>
</evidence>
<keyword evidence="4 5" id="KW-0472">Membrane</keyword>
<dbReference type="InterPro" id="IPR050638">
    <property type="entry name" value="AA-Vitamin_Transporters"/>
</dbReference>
<feature type="transmembrane region" description="Helical" evidence="5">
    <location>
        <begin position="275"/>
        <end position="294"/>
    </location>
</feature>
<feature type="domain" description="EamA" evidence="6">
    <location>
        <begin position="35"/>
        <end position="165"/>
    </location>
</feature>
<feature type="transmembrane region" description="Helical" evidence="5">
    <location>
        <begin position="300"/>
        <end position="321"/>
    </location>
</feature>
<feature type="transmembrane region" description="Helical" evidence="5">
    <location>
        <begin position="33"/>
        <end position="50"/>
    </location>
</feature>
<dbReference type="PANTHER" id="PTHR32322">
    <property type="entry name" value="INNER MEMBRANE TRANSPORTER"/>
    <property type="match status" value="1"/>
</dbReference>
<feature type="transmembrane region" description="Helical" evidence="5">
    <location>
        <begin position="150"/>
        <end position="170"/>
    </location>
</feature>
<accession>A0ABV1QH41</accession>
<evidence type="ECO:0000256" key="1">
    <source>
        <dbReference type="ARBA" id="ARBA00004141"/>
    </source>
</evidence>
<keyword evidence="8" id="KW-1185">Reference proteome</keyword>
<name>A0ABV1QH41_9HYPH</name>
<evidence type="ECO:0000313" key="7">
    <source>
        <dbReference type="EMBL" id="MER2248689.1"/>
    </source>
</evidence>
<dbReference type="RefSeq" id="WP_350391880.1">
    <property type="nucleotide sequence ID" value="NZ_JBELQE010000017.1"/>
</dbReference>
<organism evidence="7 8">
    <name type="scientific">Methylorubrum podarium</name>
    <dbReference type="NCBI Taxonomy" id="200476"/>
    <lineage>
        <taxon>Bacteria</taxon>
        <taxon>Pseudomonadati</taxon>
        <taxon>Pseudomonadota</taxon>
        <taxon>Alphaproteobacteria</taxon>
        <taxon>Hyphomicrobiales</taxon>
        <taxon>Methylobacteriaceae</taxon>
        <taxon>Methylorubrum</taxon>
    </lineage>
</organism>
<evidence type="ECO:0000259" key="6">
    <source>
        <dbReference type="Pfam" id="PF00892"/>
    </source>
</evidence>
<dbReference type="SUPFAM" id="SSF103481">
    <property type="entry name" value="Multidrug resistance efflux transporter EmrE"/>
    <property type="match status" value="2"/>
</dbReference>
<protein>
    <submittedName>
        <fullName evidence="7">DMT family transporter</fullName>
    </submittedName>
</protein>
<dbReference type="PANTHER" id="PTHR32322:SF9">
    <property type="entry name" value="AMINO-ACID METABOLITE EFFLUX PUMP-RELATED"/>
    <property type="match status" value="1"/>
</dbReference>
<gene>
    <name evidence="7" type="ORF">ABS772_02065</name>
</gene>
<keyword evidence="2 5" id="KW-0812">Transmembrane</keyword>
<feature type="transmembrane region" description="Helical" evidence="5">
    <location>
        <begin position="125"/>
        <end position="143"/>
    </location>
</feature>
<evidence type="ECO:0000313" key="8">
    <source>
        <dbReference type="Proteomes" id="UP001480955"/>
    </source>
</evidence>
<dbReference type="Proteomes" id="UP001480955">
    <property type="component" value="Unassembled WGS sequence"/>
</dbReference>
<dbReference type="InterPro" id="IPR037185">
    <property type="entry name" value="EmrE-like"/>
</dbReference>
<reference evidence="7 8" key="1">
    <citation type="submission" date="2024-06" db="EMBL/GenBank/DDBJ databases">
        <authorList>
            <person name="Campbell A.G."/>
        </authorList>
    </citation>
    <scope>NUCLEOTIDE SEQUENCE [LARGE SCALE GENOMIC DNA]</scope>
    <source>
        <strain evidence="7 8">EM12</strain>
    </source>
</reference>